<dbReference type="Pfam" id="PF01169">
    <property type="entry name" value="GDT1"/>
    <property type="match status" value="2"/>
</dbReference>
<protein>
    <recommendedName>
        <fullName evidence="6">GDT1 family protein</fullName>
    </recommendedName>
</protein>
<evidence type="ECO:0000256" key="6">
    <source>
        <dbReference type="RuleBase" id="RU365102"/>
    </source>
</evidence>
<comment type="subcellular location">
    <subcellularLocation>
        <location evidence="1 6">Membrane</location>
        <topology evidence="1 6">Multi-pass membrane protein</topology>
    </subcellularLocation>
</comment>
<evidence type="ECO:0000256" key="1">
    <source>
        <dbReference type="ARBA" id="ARBA00004141"/>
    </source>
</evidence>
<feature type="transmembrane region" description="Helical" evidence="6">
    <location>
        <begin position="38"/>
        <end position="60"/>
    </location>
</feature>
<keyword evidence="8" id="KW-1185">Reference proteome</keyword>
<keyword evidence="5 6" id="KW-0472">Membrane</keyword>
<proteinExistence type="inferred from homology"/>
<dbReference type="EMBL" id="WESC01000004">
    <property type="protein sequence ID" value="KAB7741251.1"/>
    <property type="molecule type" value="Genomic_DNA"/>
</dbReference>
<keyword evidence="4 6" id="KW-1133">Transmembrane helix</keyword>
<evidence type="ECO:0000256" key="3">
    <source>
        <dbReference type="ARBA" id="ARBA00022692"/>
    </source>
</evidence>
<feature type="transmembrane region" description="Helical" evidence="6">
    <location>
        <begin position="132"/>
        <end position="152"/>
    </location>
</feature>
<dbReference type="GO" id="GO:0016020">
    <property type="term" value="C:membrane"/>
    <property type="evidence" value="ECO:0007669"/>
    <property type="project" value="UniProtKB-SubCell"/>
</dbReference>
<comment type="caution">
    <text evidence="7">The sequence shown here is derived from an EMBL/GenBank/DDBJ whole genome shotgun (WGS) entry which is preliminary data.</text>
</comment>
<evidence type="ECO:0000313" key="7">
    <source>
        <dbReference type="EMBL" id="KAB7741251.1"/>
    </source>
</evidence>
<dbReference type="RefSeq" id="WP_152215363.1">
    <property type="nucleotide sequence ID" value="NZ_JBAQYD010000224.1"/>
</dbReference>
<accession>A0A6N6VJK8</accession>
<organism evidence="7 8">
    <name type="scientific">Parvibaculum sedimenti</name>
    <dbReference type="NCBI Taxonomy" id="2608632"/>
    <lineage>
        <taxon>Bacteria</taxon>
        <taxon>Pseudomonadati</taxon>
        <taxon>Pseudomonadota</taxon>
        <taxon>Alphaproteobacteria</taxon>
        <taxon>Hyphomicrobiales</taxon>
        <taxon>Parvibaculaceae</taxon>
        <taxon>Parvibaculum</taxon>
    </lineage>
</organism>
<comment type="similarity">
    <text evidence="2 6">Belongs to the GDT1 family.</text>
</comment>
<evidence type="ECO:0000256" key="2">
    <source>
        <dbReference type="ARBA" id="ARBA00009190"/>
    </source>
</evidence>
<evidence type="ECO:0000256" key="4">
    <source>
        <dbReference type="ARBA" id="ARBA00022989"/>
    </source>
</evidence>
<keyword evidence="3 6" id="KW-0812">Transmembrane</keyword>
<dbReference type="InterPro" id="IPR001727">
    <property type="entry name" value="GDT1-like"/>
</dbReference>
<evidence type="ECO:0000256" key="5">
    <source>
        <dbReference type="ARBA" id="ARBA00023136"/>
    </source>
</evidence>
<dbReference type="PANTHER" id="PTHR12608">
    <property type="entry name" value="TRANSMEMBRANE PROTEIN HTP-1 RELATED"/>
    <property type="match status" value="1"/>
</dbReference>
<gene>
    <name evidence="7" type="ORF">F2P47_05765</name>
</gene>
<dbReference type="GO" id="GO:0046873">
    <property type="term" value="F:metal ion transmembrane transporter activity"/>
    <property type="evidence" value="ECO:0007669"/>
    <property type="project" value="InterPro"/>
</dbReference>
<evidence type="ECO:0000313" key="8">
    <source>
        <dbReference type="Proteomes" id="UP000468901"/>
    </source>
</evidence>
<feature type="transmembrane region" description="Helical" evidence="6">
    <location>
        <begin position="164"/>
        <end position="183"/>
    </location>
</feature>
<sequence length="189" mass="19650">MEAFFLSLSAVAIAEVGDKTQLLSMVLATRFKRPLPIIAGIFVATIFNHALAAEVGILVANWLTPQVLQWVLGVSFVAGGVWMLVPDEAGEVPGGASRFGPFVTTVIAFFLAEMGDKTQLATIGLAARFHDLISVAAGTTIGMMLANVPVVFLGNAAAKALPLALVRGIAAAIFFALGLVTILEAMGIV</sequence>
<feature type="transmembrane region" description="Helical" evidence="6">
    <location>
        <begin position="96"/>
        <end position="112"/>
    </location>
</feature>
<feature type="transmembrane region" description="Helical" evidence="6">
    <location>
        <begin position="67"/>
        <end position="84"/>
    </location>
</feature>
<reference evidence="7 8" key="1">
    <citation type="submission" date="2019-09" db="EMBL/GenBank/DDBJ databases">
        <title>Parvibaculum sedimenti sp. nov., isolated from sediment.</title>
        <authorList>
            <person name="Wang Y."/>
        </authorList>
    </citation>
    <scope>NUCLEOTIDE SEQUENCE [LARGE SCALE GENOMIC DNA]</scope>
    <source>
        <strain evidence="7 8">HXT-9</strain>
    </source>
</reference>
<dbReference type="AlphaFoldDB" id="A0A6N6VJK8"/>
<name>A0A6N6VJK8_9HYPH</name>
<dbReference type="PANTHER" id="PTHR12608:SF1">
    <property type="entry name" value="TRANSMEMBRANE PROTEIN 165"/>
    <property type="match status" value="1"/>
</dbReference>
<dbReference type="Proteomes" id="UP000468901">
    <property type="component" value="Unassembled WGS sequence"/>
</dbReference>